<feature type="binding site" evidence="3">
    <location>
        <position position="220"/>
    </location>
    <ligand>
        <name>a divalent metal cation</name>
        <dbReference type="ChEBI" id="CHEBI:60240"/>
        <label>1</label>
    </ligand>
</feature>
<feature type="binding site" evidence="3">
    <location>
        <position position="92"/>
    </location>
    <ligand>
        <name>a divalent metal cation</name>
        <dbReference type="ChEBI" id="CHEBI:60240"/>
        <label>1</label>
    </ligand>
</feature>
<dbReference type="GO" id="GO:0005737">
    <property type="term" value="C:cytoplasm"/>
    <property type="evidence" value="ECO:0007669"/>
    <property type="project" value="TreeGrafter"/>
</dbReference>
<dbReference type="Proteomes" id="UP000187941">
    <property type="component" value="Chromosome"/>
</dbReference>
<gene>
    <name evidence="4" type="ORF">AWR27_24270</name>
</gene>
<dbReference type="SUPFAM" id="SSF102705">
    <property type="entry name" value="NIF3 (NGG1p interacting factor 3)-like"/>
    <property type="match status" value="1"/>
</dbReference>
<dbReference type="PANTHER" id="PTHR13799:SF14">
    <property type="entry name" value="GTP CYCLOHYDROLASE 1 TYPE 2 HOMOLOG"/>
    <property type="match status" value="1"/>
</dbReference>
<name>A0A1P9X3C2_9BACT</name>
<dbReference type="KEGG" id="smon:AWR27_24270"/>
<dbReference type="Pfam" id="PF01784">
    <property type="entry name" value="DUF34_NIF3"/>
    <property type="match status" value="1"/>
</dbReference>
<evidence type="ECO:0008006" key="6">
    <source>
        <dbReference type="Google" id="ProtNLM"/>
    </source>
</evidence>
<comment type="similarity">
    <text evidence="1">Belongs to the GTP cyclohydrolase I type 2/NIF3 family.</text>
</comment>
<accession>A0A1P9X3C2</accession>
<reference evidence="4 5" key="1">
    <citation type="submission" date="2016-01" db="EMBL/GenBank/DDBJ databases">
        <authorList>
            <person name="Oliw E.H."/>
        </authorList>
    </citation>
    <scope>NUCLEOTIDE SEQUENCE [LARGE SCALE GENOMIC DNA]</scope>
    <source>
        <strain evidence="4 5">DY10</strain>
    </source>
</reference>
<dbReference type="AlphaFoldDB" id="A0A1P9X3C2"/>
<dbReference type="STRING" id="1178516.AWR27_24270"/>
<evidence type="ECO:0000313" key="5">
    <source>
        <dbReference type="Proteomes" id="UP000187941"/>
    </source>
</evidence>
<protein>
    <recommendedName>
        <fullName evidence="6">NGG1p interacting factor NIF3</fullName>
    </recommendedName>
</protein>
<proteinExistence type="inferred from homology"/>
<dbReference type="InterPro" id="IPR036069">
    <property type="entry name" value="DUF34/NIF3_sf"/>
</dbReference>
<sequence length="247" mass="27749">MSNQTILPNDIAQFLRTQLSVQQYSATERGGIYRASNRPVARLGLALEPFPRLPQWLVDNQIDALWLHRPWHLDMNTIPANIGILHHHLPFDEHLTIGFNLRLAERLNAQTPPEPLGFKQATDEAGMLLPPRPIGMLLSVPEGEFDAHLYKARDEFKGYDRAEMGRHPTISRVAVVGAMTDALVREAANRGAQLYLTGQYRKPAQEAVNEVGIAVIALGHRRTEEWGLQALATLIQAQWPALTVMRH</sequence>
<dbReference type="OrthoDB" id="9800881at2"/>
<dbReference type="Gene3D" id="3.40.1390.30">
    <property type="entry name" value="NIF3 (NGG1p interacting factor 3)-like"/>
    <property type="match status" value="2"/>
</dbReference>
<keyword evidence="2 3" id="KW-0479">Metal-binding</keyword>
<dbReference type="InterPro" id="IPR002678">
    <property type="entry name" value="DUF34/NIF3"/>
</dbReference>
<dbReference type="RefSeq" id="WP_077133613.1">
    <property type="nucleotide sequence ID" value="NZ_CP014263.1"/>
</dbReference>
<organism evidence="4 5">
    <name type="scientific">Spirosoma montaniterrae</name>
    <dbReference type="NCBI Taxonomy" id="1178516"/>
    <lineage>
        <taxon>Bacteria</taxon>
        <taxon>Pseudomonadati</taxon>
        <taxon>Bacteroidota</taxon>
        <taxon>Cytophagia</taxon>
        <taxon>Cytophagales</taxon>
        <taxon>Cytophagaceae</taxon>
        <taxon>Spirosoma</taxon>
    </lineage>
</organism>
<keyword evidence="5" id="KW-1185">Reference proteome</keyword>
<dbReference type="EMBL" id="CP014263">
    <property type="protein sequence ID" value="AQG82136.1"/>
    <property type="molecule type" value="Genomic_DNA"/>
</dbReference>
<dbReference type="GO" id="GO:0046872">
    <property type="term" value="F:metal ion binding"/>
    <property type="evidence" value="ECO:0007669"/>
    <property type="project" value="UniProtKB-KW"/>
</dbReference>
<dbReference type="PANTHER" id="PTHR13799">
    <property type="entry name" value="NGG1 INTERACTING FACTOR 3"/>
    <property type="match status" value="1"/>
</dbReference>
<evidence type="ECO:0000256" key="2">
    <source>
        <dbReference type="ARBA" id="ARBA00022723"/>
    </source>
</evidence>
<evidence type="ECO:0000313" key="4">
    <source>
        <dbReference type="EMBL" id="AQG82136.1"/>
    </source>
</evidence>
<evidence type="ECO:0000256" key="1">
    <source>
        <dbReference type="ARBA" id="ARBA00006964"/>
    </source>
</evidence>
<feature type="binding site" evidence="3">
    <location>
        <position position="224"/>
    </location>
    <ligand>
        <name>a divalent metal cation</name>
        <dbReference type="ChEBI" id="CHEBI:60240"/>
        <label>1</label>
    </ligand>
</feature>
<evidence type="ECO:0000256" key="3">
    <source>
        <dbReference type="PIRSR" id="PIRSR602678-1"/>
    </source>
</evidence>